<dbReference type="Gene3D" id="3.20.20.30">
    <property type="entry name" value="Luciferase-like domain"/>
    <property type="match status" value="1"/>
</dbReference>
<evidence type="ECO:0000313" key="6">
    <source>
        <dbReference type="EMBL" id="BAN02964.1"/>
    </source>
</evidence>
<dbReference type="PANTHER" id="PTHR42847:SF8">
    <property type="entry name" value="CONSERVED PROTEIN"/>
    <property type="match status" value="1"/>
</dbReference>
<keyword evidence="3" id="KW-0560">Oxidoreductase</keyword>
<sequence length="327" mass="35943">MTRLGYQIPNFTYPGVGPAELFDVIAQQAREADRSGFDTVLVMDHFYQLPMIGDPDDYMLECYSLLSALARETQNVMLSSLVTGNTYRNPAVLAKTVTTLDIVSQGRGMLGIGAGWFEMEHDAFGIEFGTFTERFEKLEESLQIVIPMLRGETASLDGAWYQASDAMNQPPPVSKVPVMIGGSGEKKTLRMVAQYADESNLICDDGDIARKLDVLAGHCEQLGRDRSEIVVSKQKNVCIAPTHDEAYADMLAYLTRRGFDAANMSADELAPWLDLITWGDPDEVGEHFAGLLAQHDGLDGFTINMIPNGFIEGRVELLGNTLSPLFA</sequence>
<evidence type="ECO:0000313" key="7">
    <source>
        <dbReference type="Proteomes" id="UP000011863"/>
    </source>
</evidence>
<dbReference type="GO" id="GO:0046306">
    <property type="term" value="P:alkanesulfonate catabolic process"/>
    <property type="evidence" value="ECO:0007669"/>
    <property type="project" value="TreeGrafter"/>
</dbReference>
<dbReference type="NCBIfam" id="TIGR03560">
    <property type="entry name" value="F420_Rv1855c"/>
    <property type="match status" value="1"/>
</dbReference>
<evidence type="ECO:0000256" key="2">
    <source>
        <dbReference type="ARBA" id="ARBA00022643"/>
    </source>
</evidence>
<accession>A0A6C7E599</accession>
<dbReference type="RefSeq" id="WP_015442211.1">
    <property type="nucleotide sequence ID" value="NC_020520.1"/>
</dbReference>
<dbReference type="InterPro" id="IPR036661">
    <property type="entry name" value="Luciferase-like_sf"/>
</dbReference>
<dbReference type="KEGG" id="aym:YM304_26500"/>
<evidence type="ECO:0000256" key="4">
    <source>
        <dbReference type="ARBA" id="ARBA00023033"/>
    </source>
</evidence>
<evidence type="ECO:0000256" key="1">
    <source>
        <dbReference type="ARBA" id="ARBA00022630"/>
    </source>
</evidence>
<reference evidence="6 7" key="1">
    <citation type="journal article" date="2013" name="Int. J. Syst. Evol. Microbiol.">
        <title>Ilumatobacter nonamiense sp. nov. and Ilumatobacter coccineum sp. nov., isolated from seashore sand.</title>
        <authorList>
            <person name="Matsumoto A."/>
            <person name="Kasai H."/>
            <person name="Matsuo Y."/>
            <person name="Shizuri Y."/>
            <person name="Ichikawa N."/>
            <person name="Fujita N."/>
            <person name="Omura S."/>
            <person name="Takahashi Y."/>
        </authorList>
    </citation>
    <scope>NUCLEOTIDE SEQUENCE [LARGE SCALE GENOMIC DNA]</scope>
    <source>
        <strain evidence="7">NBRC 103263 / KCTC 29153 / YM16-304</strain>
    </source>
</reference>
<organism evidence="6 7">
    <name type="scientific">Ilumatobacter coccineus (strain NBRC 103263 / KCTC 29153 / YM16-304)</name>
    <dbReference type="NCBI Taxonomy" id="1313172"/>
    <lineage>
        <taxon>Bacteria</taxon>
        <taxon>Bacillati</taxon>
        <taxon>Actinomycetota</taxon>
        <taxon>Acidimicrobiia</taxon>
        <taxon>Acidimicrobiales</taxon>
        <taxon>Ilumatobacteraceae</taxon>
        <taxon>Ilumatobacter</taxon>
    </lineage>
</organism>
<dbReference type="Pfam" id="PF00296">
    <property type="entry name" value="Bac_luciferase"/>
    <property type="match status" value="1"/>
</dbReference>
<dbReference type="AlphaFoldDB" id="A0A6C7E599"/>
<keyword evidence="1" id="KW-0285">Flavoprotein</keyword>
<dbReference type="GO" id="GO:0008726">
    <property type="term" value="F:alkanesulfonate monooxygenase activity"/>
    <property type="evidence" value="ECO:0007669"/>
    <property type="project" value="TreeGrafter"/>
</dbReference>
<dbReference type="InterPro" id="IPR019952">
    <property type="entry name" value="F420_OxRdatse_Rv1855c_pred"/>
</dbReference>
<name>A0A6C7E599_ILUCY</name>
<dbReference type="PANTHER" id="PTHR42847">
    <property type="entry name" value="ALKANESULFONATE MONOOXYGENASE"/>
    <property type="match status" value="1"/>
</dbReference>
<keyword evidence="2" id="KW-0288">FMN</keyword>
<dbReference type="SUPFAM" id="SSF51679">
    <property type="entry name" value="Bacterial luciferase-like"/>
    <property type="match status" value="1"/>
</dbReference>
<dbReference type="Proteomes" id="UP000011863">
    <property type="component" value="Chromosome"/>
</dbReference>
<evidence type="ECO:0000259" key="5">
    <source>
        <dbReference type="Pfam" id="PF00296"/>
    </source>
</evidence>
<dbReference type="InterPro" id="IPR011251">
    <property type="entry name" value="Luciferase-like_dom"/>
</dbReference>
<protein>
    <submittedName>
        <fullName evidence="6">Putative oxidoreductase</fullName>
    </submittedName>
</protein>
<keyword evidence="4" id="KW-0503">Monooxygenase</keyword>
<keyword evidence="7" id="KW-1185">Reference proteome</keyword>
<dbReference type="EMBL" id="AP012057">
    <property type="protein sequence ID" value="BAN02964.1"/>
    <property type="molecule type" value="Genomic_DNA"/>
</dbReference>
<dbReference type="OrthoDB" id="4029802at2"/>
<gene>
    <name evidence="6" type="ORF">YM304_26500</name>
</gene>
<evidence type="ECO:0000256" key="3">
    <source>
        <dbReference type="ARBA" id="ARBA00023002"/>
    </source>
</evidence>
<dbReference type="InterPro" id="IPR050172">
    <property type="entry name" value="SsuD_RutA_monooxygenase"/>
</dbReference>
<feature type="domain" description="Luciferase-like" evidence="5">
    <location>
        <begin position="4"/>
        <end position="289"/>
    </location>
</feature>
<proteinExistence type="predicted"/>